<reference evidence="6" key="1">
    <citation type="submission" date="2018-07" db="EMBL/GenBank/DDBJ databases">
        <authorList>
            <consortium name="PulseNet: The National Subtyping Network for Foodborne Disease Surveillance"/>
            <person name="Tarr C.L."/>
            <person name="Trees E."/>
            <person name="Katz L.S."/>
            <person name="Carleton-Romer H.A."/>
            <person name="Stroika S."/>
            <person name="Kucerova Z."/>
            <person name="Roache K.F."/>
            <person name="Sabol A.L."/>
            <person name="Besser J."/>
            <person name="Gerner-Smidt P."/>
        </authorList>
    </citation>
    <scope>NUCLEOTIDE SEQUENCE [LARGE SCALE GENOMIC DNA]</scope>
    <source>
        <strain evidence="6">PNUSAS018503</strain>
    </source>
</reference>
<dbReference type="SUPFAM" id="SSF49401">
    <property type="entry name" value="Bacterial adhesins"/>
    <property type="match status" value="1"/>
</dbReference>
<evidence type="ECO:0000313" key="6">
    <source>
        <dbReference type="EMBL" id="ECT9426832.1"/>
    </source>
</evidence>
<organism evidence="6">
    <name type="scientific">Salmonella enterica</name>
    <name type="common">Salmonella choleraesuis</name>
    <dbReference type="NCBI Taxonomy" id="28901"/>
    <lineage>
        <taxon>Bacteria</taxon>
        <taxon>Pseudomonadati</taxon>
        <taxon>Pseudomonadota</taxon>
        <taxon>Gammaproteobacteria</taxon>
        <taxon>Enterobacterales</taxon>
        <taxon>Enterobacteriaceae</taxon>
        <taxon>Salmonella</taxon>
    </lineage>
</organism>
<dbReference type="Gene3D" id="2.60.40.3310">
    <property type="match status" value="1"/>
</dbReference>
<name>A0A603KZP9_SALER</name>
<evidence type="ECO:0000256" key="2">
    <source>
        <dbReference type="ARBA" id="ARBA00006671"/>
    </source>
</evidence>
<accession>A0A603KZP9</accession>
<evidence type="ECO:0000256" key="1">
    <source>
        <dbReference type="ARBA" id="ARBA00004561"/>
    </source>
</evidence>
<keyword evidence="4" id="KW-0281">Fimbrium</keyword>
<evidence type="ECO:0000256" key="3">
    <source>
        <dbReference type="ARBA" id="ARBA00022729"/>
    </source>
</evidence>
<dbReference type="AlphaFoldDB" id="A0A603KZP9"/>
<dbReference type="InterPro" id="IPR000259">
    <property type="entry name" value="Adhesion_dom_fimbrial"/>
</dbReference>
<dbReference type="EMBL" id="AAKOJA010000012">
    <property type="protein sequence ID" value="ECT9426832.1"/>
    <property type="molecule type" value="Genomic_DNA"/>
</dbReference>
<dbReference type="GO" id="GO:0043709">
    <property type="term" value="P:cell adhesion involved in single-species biofilm formation"/>
    <property type="evidence" value="ECO:0007669"/>
    <property type="project" value="TreeGrafter"/>
</dbReference>
<comment type="caution">
    <text evidence="6">The sequence shown here is derived from an EMBL/GenBank/DDBJ whole genome shotgun (WGS) entry which is preliminary data.</text>
</comment>
<dbReference type="InterPro" id="IPR036937">
    <property type="entry name" value="Adhesion_dom_fimbrial_sf"/>
</dbReference>
<proteinExistence type="inferred from homology"/>
<keyword evidence="3" id="KW-0732">Signal</keyword>
<feature type="domain" description="Fimbrial-type adhesion" evidence="5">
    <location>
        <begin position="173"/>
        <end position="308"/>
    </location>
</feature>
<evidence type="ECO:0000259" key="5">
    <source>
        <dbReference type="Pfam" id="PF00419"/>
    </source>
</evidence>
<protein>
    <submittedName>
        <fullName evidence="6">Type 1 fimbrial protein</fullName>
    </submittedName>
</protein>
<dbReference type="InterPro" id="IPR050263">
    <property type="entry name" value="Bact_Fimbrial_Adh_Pro"/>
</dbReference>
<dbReference type="Proteomes" id="UP000839904">
    <property type="component" value="Unassembled WGS sequence"/>
</dbReference>
<gene>
    <name evidence="6" type="ORF">CG587_20380</name>
</gene>
<comment type="subcellular location">
    <subcellularLocation>
        <location evidence="1">Fimbrium</location>
    </subcellularLocation>
</comment>
<dbReference type="GO" id="GO:0009289">
    <property type="term" value="C:pilus"/>
    <property type="evidence" value="ECO:0007669"/>
    <property type="project" value="UniProtKB-SubCell"/>
</dbReference>
<dbReference type="PANTHER" id="PTHR33420:SF3">
    <property type="entry name" value="FIMBRIAL SUBUNIT ELFA"/>
    <property type="match status" value="1"/>
</dbReference>
<dbReference type="Pfam" id="PF00419">
    <property type="entry name" value="Fimbrial"/>
    <property type="match status" value="1"/>
</dbReference>
<dbReference type="InterPro" id="IPR008966">
    <property type="entry name" value="Adhesion_dom_sf"/>
</dbReference>
<dbReference type="PANTHER" id="PTHR33420">
    <property type="entry name" value="FIMBRIAL SUBUNIT ELFA-RELATED"/>
    <property type="match status" value="1"/>
</dbReference>
<sequence length="309" mass="32829">MINLAHANYFIAASINTAGYKLNQSSIPATVGEETSWWMDSGSVLTNISSSNTNSYAQLTINGTLVGDNIYATNNPGLGIKYRLYLGTDQTTPPAGSEIAPDYKVTLNATPKQLNTYTHVYYKMVRLTEKVEAGKITSAPDVILTFHNPNGDGPSTISGTILSGISSQPQVVGCTVDAVSEIKLPTLYGNELINGAQKITEAPTIMLKNCPGAINSISYNFSAVYGTHNATNGVLNTVTGDGYAKNVYVQIQNADGSAHIVNGSIPLSNYDGSGDYAIPDFKVAYFIDDANTVTAGKVKTAIELKVTYN</sequence>
<dbReference type="Gene3D" id="2.60.40.1090">
    <property type="entry name" value="Fimbrial-type adhesion domain"/>
    <property type="match status" value="1"/>
</dbReference>
<comment type="similarity">
    <text evidence="2">Belongs to the fimbrial protein family.</text>
</comment>
<evidence type="ECO:0000256" key="4">
    <source>
        <dbReference type="ARBA" id="ARBA00023263"/>
    </source>
</evidence>